<dbReference type="SUPFAM" id="SSF55469">
    <property type="entry name" value="FMN-dependent nitroreductase-like"/>
    <property type="match status" value="1"/>
</dbReference>
<dbReference type="InterPro" id="IPR020051">
    <property type="entry name" value="SagB-type_dehydrogenase"/>
</dbReference>
<dbReference type="GO" id="GO:0016491">
    <property type="term" value="F:oxidoreductase activity"/>
    <property type="evidence" value="ECO:0007669"/>
    <property type="project" value="InterPro"/>
</dbReference>
<dbReference type="InterPro" id="IPR000415">
    <property type="entry name" value="Nitroreductase-like"/>
</dbReference>
<sequence length="229" mass="24845">MDKHPGKVFYRLTRIFPGDELPGGRAPAAKVYANPLESVELAEPARDGGPAVWRVLSRVAPTTPKVGSSITQAELSQVLAPLAVRRGGRGYPSAGGAYPLEVYLAVQRLQDTFQGIYHYAAKQHQLEQLSSRFDPQSWRAALMDLEAVEASAALVVFSAVPERSEAVFGLRGFRYALLEVGYAVGEVMVAATALGLQAYPAATFYDEEVRKLLSLPEAEYPVVVLLLGR</sequence>
<accession>A0A399DQ19</accession>
<dbReference type="InterPro" id="IPR029479">
    <property type="entry name" value="Nitroreductase"/>
</dbReference>
<dbReference type="RefSeq" id="WP_119361841.1">
    <property type="nucleotide sequence ID" value="NZ_JBHSXZ010000044.1"/>
</dbReference>
<dbReference type="NCBIfam" id="TIGR03605">
    <property type="entry name" value="antibiot_sagB"/>
    <property type="match status" value="1"/>
</dbReference>
<dbReference type="Gene3D" id="3.40.109.10">
    <property type="entry name" value="NADH Oxidase"/>
    <property type="match status" value="1"/>
</dbReference>
<name>A0A399DQ19_9DEIN</name>
<feature type="domain" description="Nitroreductase" evidence="1">
    <location>
        <begin position="69"/>
        <end position="228"/>
    </location>
</feature>
<dbReference type="PANTHER" id="PTHR43745:SF2">
    <property type="entry name" value="NITROREDUCTASE MJ1384-RELATED"/>
    <property type="match status" value="1"/>
</dbReference>
<dbReference type="Pfam" id="PF00881">
    <property type="entry name" value="Nitroreductase"/>
    <property type="match status" value="1"/>
</dbReference>
<dbReference type="CDD" id="cd02142">
    <property type="entry name" value="McbC_SagB-like_oxidoreductase"/>
    <property type="match status" value="1"/>
</dbReference>
<dbReference type="AlphaFoldDB" id="A0A399DQ19"/>
<dbReference type="InterPro" id="IPR052544">
    <property type="entry name" value="Bacteriocin_Proc_Enz"/>
</dbReference>
<organism evidence="2 3">
    <name type="scientific">Meiothermus taiwanensis</name>
    <dbReference type="NCBI Taxonomy" id="172827"/>
    <lineage>
        <taxon>Bacteria</taxon>
        <taxon>Thermotogati</taxon>
        <taxon>Deinococcota</taxon>
        <taxon>Deinococci</taxon>
        <taxon>Thermales</taxon>
        <taxon>Thermaceae</taxon>
        <taxon>Meiothermus</taxon>
    </lineage>
</organism>
<dbReference type="EMBL" id="QWKX01000115">
    <property type="protein sequence ID" value="RIH74434.1"/>
    <property type="molecule type" value="Genomic_DNA"/>
</dbReference>
<gene>
    <name evidence="2" type="ORF">Mcate_02719</name>
</gene>
<dbReference type="OrthoDB" id="9801593at2"/>
<dbReference type="PANTHER" id="PTHR43745">
    <property type="entry name" value="NITROREDUCTASE MJ1384-RELATED"/>
    <property type="match status" value="1"/>
</dbReference>
<evidence type="ECO:0000313" key="2">
    <source>
        <dbReference type="EMBL" id="RIH74434.1"/>
    </source>
</evidence>
<comment type="caution">
    <text evidence="2">The sequence shown here is derived from an EMBL/GenBank/DDBJ whole genome shotgun (WGS) entry which is preliminary data.</text>
</comment>
<protein>
    <submittedName>
        <fullName evidence="2">SagB-type dehydrogenase domain protein</fullName>
    </submittedName>
</protein>
<dbReference type="Proteomes" id="UP000266089">
    <property type="component" value="Unassembled WGS sequence"/>
</dbReference>
<reference evidence="2 3" key="1">
    <citation type="submission" date="2018-08" db="EMBL/GenBank/DDBJ databases">
        <title>Meiothermus cateniformans JCM 15151 genome sequencing project.</title>
        <authorList>
            <person name="Da Costa M.S."/>
            <person name="Albuquerque L."/>
            <person name="Raposo P."/>
            <person name="Froufe H.J.C."/>
            <person name="Barroso C.S."/>
            <person name="Egas C."/>
        </authorList>
    </citation>
    <scope>NUCLEOTIDE SEQUENCE [LARGE SCALE GENOMIC DNA]</scope>
    <source>
        <strain evidence="2 3">JCM 15151</strain>
    </source>
</reference>
<proteinExistence type="predicted"/>
<evidence type="ECO:0000259" key="1">
    <source>
        <dbReference type="Pfam" id="PF00881"/>
    </source>
</evidence>
<evidence type="ECO:0000313" key="3">
    <source>
        <dbReference type="Proteomes" id="UP000266089"/>
    </source>
</evidence>